<protein>
    <recommendedName>
        <fullName evidence="1">BioF2-like acetyltransferase domain-containing protein</fullName>
    </recommendedName>
</protein>
<dbReference type="InterPro" id="IPR038740">
    <property type="entry name" value="BioF2-like_GNAT_dom"/>
</dbReference>
<dbReference type="EMBL" id="MQWB01000001">
    <property type="protein sequence ID" value="OZC03421.1"/>
    <property type="molecule type" value="Genomic_DNA"/>
</dbReference>
<sequence length="363" mass="39425">MQPPSEAAVPTFQITEETISPAFTDEWEALVYNVGGSFFQSPQWVRAWQKAYAPEAPLLALTARDADGALVGTFVLAELTRAVHRYAPLPLAYLGVAGSGAGSADRLGPLAESEDLARALFHAALGARPGRSVLLESLGPLAPPEVEGALTKTATCPVADLSDVEAVKALWSRKTRKNNRRHRRKAEDAGLSLRWYEPGEATADVLKGIGALHIARQQTLGRSGLFDEQRLRVLQAIGEGRYRDSDGLWVSTLTDASGVIRAGLMGFQYAGGFYEYKTGWDPDYYEVSPGKVLKTNSIERAIDGGLSRYEFLRGTESYKFRLGGENRPDTTVLVPRGAAGRLLAIRERFGAEATEHADEESSD</sequence>
<keyword evidence="3" id="KW-1185">Reference proteome</keyword>
<reference evidence="2 3" key="1">
    <citation type="submission" date="2016-11" db="EMBL/GenBank/DDBJ databases">
        <title>Study of marine rhodopsin-containing bacteria.</title>
        <authorList>
            <person name="Yoshizawa S."/>
            <person name="Kumagai Y."/>
            <person name="Kogure K."/>
        </authorList>
    </citation>
    <scope>NUCLEOTIDE SEQUENCE [LARGE SCALE GENOMIC DNA]</scope>
    <source>
        <strain evidence="2 3">SG-29</strain>
    </source>
</reference>
<dbReference type="InterPro" id="IPR016181">
    <property type="entry name" value="Acyl_CoA_acyltransferase"/>
</dbReference>
<dbReference type="OrthoDB" id="1100776at2"/>
<name>A0A259U0B1_9BACT</name>
<accession>A0A259U0B1</accession>
<dbReference type="Pfam" id="PF13480">
    <property type="entry name" value="Acetyltransf_6"/>
    <property type="match status" value="1"/>
</dbReference>
<feature type="domain" description="BioF2-like acetyltransferase" evidence="1">
    <location>
        <begin position="173"/>
        <end position="319"/>
    </location>
</feature>
<dbReference type="Gene3D" id="3.40.630.30">
    <property type="match status" value="1"/>
</dbReference>
<dbReference type="AlphaFoldDB" id="A0A259U0B1"/>
<comment type="caution">
    <text evidence="2">The sequence shown here is derived from an EMBL/GenBank/DDBJ whole genome shotgun (WGS) entry which is preliminary data.</text>
</comment>
<dbReference type="SUPFAM" id="SSF55729">
    <property type="entry name" value="Acyl-CoA N-acyltransferases (Nat)"/>
    <property type="match status" value="1"/>
</dbReference>
<evidence type="ECO:0000313" key="2">
    <source>
        <dbReference type="EMBL" id="OZC03421.1"/>
    </source>
</evidence>
<organism evidence="2 3">
    <name type="scientific">Rubricoccus marinus</name>
    <dbReference type="NCBI Taxonomy" id="716817"/>
    <lineage>
        <taxon>Bacteria</taxon>
        <taxon>Pseudomonadati</taxon>
        <taxon>Rhodothermota</taxon>
        <taxon>Rhodothermia</taxon>
        <taxon>Rhodothermales</taxon>
        <taxon>Rubricoccaceae</taxon>
        <taxon>Rubricoccus</taxon>
    </lineage>
</organism>
<dbReference type="RefSeq" id="WP_094548763.1">
    <property type="nucleotide sequence ID" value="NZ_MQWB01000001.1"/>
</dbReference>
<dbReference type="InParanoid" id="A0A259U0B1"/>
<evidence type="ECO:0000313" key="3">
    <source>
        <dbReference type="Proteomes" id="UP000216446"/>
    </source>
</evidence>
<proteinExistence type="predicted"/>
<gene>
    <name evidence="2" type="ORF">BSZ36_10780</name>
</gene>
<evidence type="ECO:0000259" key="1">
    <source>
        <dbReference type="Pfam" id="PF13480"/>
    </source>
</evidence>
<dbReference type="Proteomes" id="UP000216446">
    <property type="component" value="Unassembled WGS sequence"/>
</dbReference>